<protein>
    <recommendedName>
        <fullName evidence="9">RanBD1 domain-containing protein</fullName>
    </recommendedName>
</protein>
<feature type="compositionally biased region" description="Basic and acidic residues" evidence="8">
    <location>
        <begin position="1"/>
        <end position="13"/>
    </location>
</feature>
<keyword evidence="7" id="KW-0539">Nucleus</keyword>
<keyword evidence="5" id="KW-0811">Translocation</keyword>
<proteinExistence type="predicted"/>
<organism evidence="10 11">
    <name type="scientific">Rhodocollybia butyracea</name>
    <dbReference type="NCBI Taxonomy" id="206335"/>
    <lineage>
        <taxon>Eukaryota</taxon>
        <taxon>Fungi</taxon>
        <taxon>Dikarya</taxon>
        <taxon>Basidiomycota</taxon>
        <taxon>Agaricomycotina</taxon>
        <taxon>Agaricomycetes</taxon>
        <taxon>Agaricomycetidae</taxon>
        <taxon>Agaricales</taxon>
        <taxon>Marasmiineae</taxon>
        <taxon>Omphalotaceae</taxon>
        <taxon>Rhodocollybia</taxon>
    </lineage>
</organism>
<dbReference type="Gene3D" id="2.30.29.30">
    <property type="entry name" value="Pleckstrin-homology domain (PH domain)/Phosphotyrosine-binding domain (PTB)"/>
    <property type="match status" value="1"/>
</dbReference>
<keyword evidence="4" id="KW-0653">Protein transport</keyword>
<feature type="compositionally biased region" description="Low complexity" evidence="8">
    <location>
        <begin position="198"/>
        <end position="209"/>
    </location>
</feature>
<feature type="compositionally biased region" description="Low complexity" evidence="8">
    <location>
        <begin position="248"/>
        <end position="265"/>
    </location>
</feature>
<dbReference type="EMBL" id="JADNRY010000044">
    <property type="protein sequence ID" value="KAF9070083.1"/>
    <property type="molecule type" value="Genomic_DNA"/>
</dbReference>
<feature type="compositionally biased region" description="Polar residues" evidence="8">
    <location>
        <begin position="100"/>
        <end position="109"/>
    </location>
</feature>
<accession>A0A9P5U9J3</accession>
<comment type="subcellular location">
    <subcellularLocation>
        <location evidence="1">Nucleus</location>
        <location evidence="1">Nuclear pore complex</location>
    </subcellularLocation>
</comment>
<dbReference type="GO" id="GO:0051028">
    <property type="term" value="P:mRNA transport"/>
    <property type="evidence" value="ECO:0007669"/>
    <property type="project" value="UniProtKB-KW"/>
</dbReference>
<name>A0A9P5U9J3_9AGAR</name>
<dbReference type="OrthoDB" id="185618at2759"/>
<evidence type="ECO:0000256" key="2">
    <source>
        <dbReference type="ARBA" id="ARBA00022448"/>
    </source>
</evidence>
<evidence type="ECO:0000256" key="1">
    <source>
        <dbReference type="ARBA" id="ARBA00004567"/>
    </source>
</evidence>
<dbReference type="SUPFAM" id="SSF50729">
    <property type="entry name" value="PH domain-like"/>
    <property type="match status" value="1"/>
</dbReference>
<gene>
    <name evidence="10" type="ORF">BDP27DRAFT_1292858</name>
</gene>
<dbReference type="PANTHER" id="PTHR38697:SF1">
    <property type="entry name" value="NUCLEAR PORE COMPLEX PROTEIN SIMILAR TO S. CEREVISIAE NUP2 (EUROFUNG)"/>
    <property type="match status" value="1"/>
</dbReference>
<reference evidence="10" key="1">
    <citation type="submission" date="2020-11" db="EMBL/GenBank/DDBJ databases">
        <authorList>
            <consortium name="DOE Joint Genome Institute"/>
            <person name="Ahrendt S."/>
            <person name="Riley R."/>
            <person name="Andreopoulos W."/>
            <person name="Labutti K."/>
            <person name="Pangilinan J."/>
            <person name="Ruiz-Duenas F.J."/>
            <person name="Barrasa J.M."/>
            <person name="Sanchez-Garcia M."/>
            <person name="Camarero S."/>
            <person name="Miyauchi S."/>
            <person name="Serrano A."/>
            <person name="Linde D."/>
            <person name="Babiker R."/>
            <person name="Drula E."/>
            <person name="Ayuso-Fernandez I."/>
            <person name="Pacheco R."/>
            <person name="Padilla G."/>
            <person name="Ferreira P."/>
            <person name="Barriuso J."/>
            <person name="Kellner H."/>
            <person name="Castanera R."/>
            <person name="Alfaro M."/>
            <person name="Ramirez L."/>
            <person name="Pisabarro A.G."/>
            <person name="Kuo A."/>
            <person name="Tritt A."/>
            <person name="Lipzen A."/>
            <person name="He G."/>
            <person name="Yan M."/>
            <person name="Ng V."/>
            <person name="Cullen D."/>
            <person name="Martin F."/>
            <person name="Rosso M.-N."/>
            <person name="Henrissat B."/>
            <person name="Hibbett D."/>
            <person name="Martinez A.T."/>
            <person name="Grigoriev I.V."/>
        </authorList>
    </citation>
    <scope>NUCLEOTIDE SEQUENCE</scope>
    <source>
        <strain evidence="10">AH 40177</strain>
    </source>
</reference>
<feature type="compositionally biased region" description="Low complexity" evidence="8">
    <location>
        <begin position="78"/>
        <end position="97"/>
    </location>
</feature>
<dbReference type="GO" id="GO:0005643">
    <property type="term" value="C:nuclear pore"/>
    <property type="evidence" value="ECO:0007669"/>
    <property type="project" value="UniProtKB-SubCell"/>
</dbReference>
<dbReference type="Pfam" id="PF00638">
    <property type="entry name" value="Ran_BP1"/>
    <property type="match status" value="1"/>
</dbReference>
<evidence type="ECO:0000256" key="8">
    <source>
        <dbReference type="SAM" id="MobiDB-lite"/>
    </source>
</evidence>
<feature type="compositionally biased region" description="Low complexity" evidence="8">
    <location>
        <begin position="342"/>
        <end position="352"/>
    </location>
</feature>
<feature type="region of interest" description="Disordered" evidence="8">
    <location>
        <begin position="1"/>
        <end position="136"/>
    </location>
</feature>
<keyword evidence="11" id="KW-1185">Reference proteome</keyword>
<feature type="region of interest" description="Disordered" evidence="8">
    <location>
        <begin position="187"/>
        <end position="451"/>
    </location>
</feature>
<feature type="compositionally biased region" description="Basic and acidic residues" evidence="8">
    <location>
        <begin position="187"/>
        <end position="197"/>
    </location>
</feature>
<dbReference type="AlphaFoldDB" id="A0A9P5U9J3"/>
<keyword evidence="3" id="KW-0509">mRNA transport</keyword>
<feature type="domain" description="RanBD1" evidence="9">
    <location>
        <begin position="441"/>
        <end position="560"/>
    </location>
</feature>
<dbReference type="InterPro" id="IPR011993">
    <property type="entry name" value="PH-like_dom_sf"/>
</dbReference>
<dbReference type="SMART" id="SM00160">
    <property type="entry name" value="RanBD"/>
    <property type="match status" value="1"/>
</dbReference>
<sequence>MKRGAEKQITKDGNEDEDSEYEGQVGMQKADDSILATRKIKGLPKRSGASESVTPQAFSGFGKSSSNPFVFTPPASPTPFSTTSSPFGSPSATSPFTRPLVSNTASSTAKAFDSMLGSPSSSQPTPLSSQPTLPDLSQNEDIAVEFYKSLRGLNASLLSAMTKALERDPFSDVSFLVERYKTFRSKVQKEYDDKSEKASTASVATAVSSPSFSMPTPPLSFAGFGGKPVTLSSSASPGGGFTPKLDPTTKPASPFSFPPSSSSVPSFPPPGSTTTTSNQSDSASKPSGTATTSLFGPKPPAPPSSAFTFGAPPSAGTTSPFGAAASSPSIFGSTSNPTTSPFGNSGAASKFSGFGGFGGASKTSPSPAGSIGNPVGFGFGGPSPSKADNPFSFAKDSSAMSSVKTEEVKTTEADEDGSSQETQPEGTDGAALIFGKNPHDEEGEGEENEETLHSIRSKAFKMKKASEGSGWADLGTGVLRVKKHKETGQRRLLLRNSNTGKIILNFIIYNGLKPTLNKKTLMFVGHEEGSPQTYNVRTKTEEQATELKDVLDREIAFVKAKQAD</sequence>
<comment type="caution">
    <text evidence="10">The sequence shown here is derived from an EMBL/GenBank/DDBJ whole genome shotgun (WGS) entry which is preliminary data.</text>
</comment>
<evidence type="ECO:0000256" key="7">
    <source>
        <dbReference type="ARBA" id="ARBA00023242"/>
    </source>
</evidence>
<keyword evidence="6" id="KW-0906">Nuclear pore complex</keyword>
<feature type="compositionally biased region" description="Polar residues" evidence="8">
    <location>
        <begin position="278"/>
        <end position="294"/>
    </location>
</feature>
<evidence type="ECO:0000256" key="6">
    <source>
        <dbReference type="ARBA" id="ARBA00023132"/>
    </source>
</evidence>
<dbReference type="CDD" id="cd13170">
    <property type="entry name" value="RanBD_NUP50"/>
    <property type="match status" value="1"/>
</dbReference>
<keyword evidence="2" id="KW-0813">Transport</keyword>
<dbReference type="InterPro" id="IPR000156">
    <property type="entry name" value="Ran_bind_dom"/>
</dbReference>
<dbReference type="Pfam" id="PF08911">
    <property type="entry name" value="NUP50"/>
    <property type="match status" value="1"/>
</dbReference>
<evidence type="ECO:0000256" key="3">
    <source>
        <dbReference type="ARBA" id="ARBA00022816"/>
    </source>
</evidence>
<dbReference type="PANTHER" id="PTHR38697">
    <property type="entry name" value="NUCLEAR PORE COMPLEX PROTEIN SIMILAR TO S. CEREVISIAE NUP2 (EUROFUNG)"/>
    <property type="match status" value="1"/>
</dbReference>
<evidence type="ECO:0000313" key="10">
    <source>
        <dbReference type="EMBL" id="KAF9070083.1"/>
    </source>
</evidence>
<evidence type="ECO:0000256" key="4">
    <source>
        <dbReference type="ARBA" id="ARBA00022927"/>
    </source>
</evidence>
<feature type="compositionally biased region" description="Low complexity" evidence="8">
    <location>
        <begin position="118"/>
        <end position="136"/>
    </location>
</feature>
<evidence type="ECO:0000259" key="9">
    <source>
        <dbReference type="PROSITE" id="PS50196"/>
    </source>
</evidence>
<dbReference type="GO" id="GO:0015031">
    <property type="term" value="P:protein transport"/>
    <property type="evidence" value="ECO:0007669"/>
    <property type="project" value="UniProtKB-KW"/>
</dbReference>
<feature type="compositionally biased region" description="Polar residues" evidence="8">
    <location>
        <begin position="49"/>
        <end position="69"/>
    </location>
</feature>
<feature type="compositionally biased region" description="Polar residues" evidence="8">
    <location>
        <begin position="315"/>
        <end position="341"/>
    </location>
</feature>
<dbReference type="Proteomes" id="UP000772434">
    <property type="component" value="Unassembled WGS sequence"/>
</dbReference>
<evidence type="ECO:0000256" key="5">
    <source>
        <dbReference type="ARBA" id="ARBA00023010"/>
    </source>
</evidence>
<dbReference type="InterPro" id="IPR053074">
    <property type="entry name" value="NPC_Nucleoporin"/>
</dbReference>
<dbReference type="InterPro" id="IPR015007">
    <property type="entry name" value="NUP2/50/61"/>
</dbReference>
<evidence type="ECO:0000313" key="11">
    <source>
        <dbReference type="Proteomes" id="UP000772434"/>
    </source>
</evidence>
<dbReference type="PROSITE" id="PS50196">
    <property type="entry name" value="RANBD1"/>
    <property type="match status" value="1"/>
</dbReference>